<dbReference type="InterPro" id="IPR036837">
    <property type="entry name" value="Cation_efflux_CTD_sf"/>
</dbReference>
<evidence type="ECO:0000256" key="3">
    <source>
        <dbReference type="ARBA" id="ARBA00022448"/>
    </source>
</evidence>
<dbReference type="PANTHER" id="PTHR43840:SF50">
    <property type="entry name" value="MANGANESE EFFLUX SYSTEM PROTEIN MNES"/>
    <property type="match status" value="1"/>
</dbReference>
<dbReference type="Gene3D" id="1.20.1510.10">
    <property type="entry name" value="Cation efflux protein transmembrane domain"/>
    <property type="match status" value="1"/>
</dbReference>
<evidence type="ECO:0000256" key="6">
    <source>
        <dbReference type="ARBA" id="ARBA00023136"/>
    </source>
</evidence>
<dbReference type="InterPro" id="IPR058533">
    <property type="entry name" value="Cation_efflux_TM"/>
</dbReference>
<evidence type="ECO:0000313" key="10">
    <source>
        <dbReference type="EMBL" id="KKB35026.1"/>
    </source>
</evidence>
<comment type="caution">
    <text evidence="10">The sequence shown here is derived from an EMBL/GenBank/DDBJ whole genome shotgun (WGS) entry which is preliminary data.</text>
</comment>
<name>A0A0F5HP08_BACTR</name>
<evidence type="ECO:0000313" key="11">
    <source>
        <dbReference type="Proteomes" id="UP000031563"/>
    </source>
</evidence>
<gene>
    <name evidence="10" type="ORF">QY95_03597</name>
</gene>
<dbReference type="Gene3D" id="3.30.70.1350">
    <property type="entry name" value="Cation efflux protein, cytoplasmic domain"/>
    <property type="match status" value="1"/>
</dbReference>
<protein>
    <submittedName>
        <fullName evidence="10">Cobalt-zinc-cadmium resistance protein</fullName>
    </submittedName>
</protein>
<sequence length="291" mass="32034">MEDKQEYGEKGAWLSLGAYIVLSILKMAVGLMTNSKALVADGLNNTTDILVSISILIGLKISKKPPDDNHPYGHYRAETIASLIASFIMASVGIQVIVETFKHIISPLKESPDLLSAWVAVICAIVMYAVYRYNKRLAKKVNSPSLLAAAKDNLSDSWVSIGAAVGIIGSQFSMPWLDPLAGLIVGAMICKTAWDIFWESSHSLTDGFQKSELNEFRKTIKSVDGVKLISDIKARTLGNQIFVDVVIKVHPNLDVIEGNKIAKKVEKIMKEKHLVNHTHIHIEPVTYIKVL</sequence>
<accession>A0A0F5HP08</accession>
<keyword evidence="4 7" id="KW-0812">Transmembrane</keyword>
<evidence type="ECO:0000256" key="5">
    <source>
        <dbReference type="ARBA" id="ARBA00022989"/>
    </source>
</evidence>
<evidence type="ECO:0000256" key="4">
    <source>
        <dbReference type="ARBA" id="ARBA00022692"/>
    </source>
</evidence>
<feature type="transmembrane region" description="Helical" evidence="7">
    <location>
        <begin position="38"/>
        <end position="59"/>
    </location>
</feature>
<proteinExistence type="inferred from homology"/>
<evidence type="ECO:0000259" key="8">
    <source>
        <dbReference type="Pfam" id="PF01545"/>
    </source>
</evidence>
<comment type="similarity">
    <text evidence="2">Belongs to the cation diffusion facilitator (CDF) transporter (TC 2.A.4) family.</text>
</comment>
<reference evidence="10" key="1">
    <citation type="submission" date="2015-02" db="EMBL/GenBank/DDBJ databases">
        <title>Genome Assembly of Bacillaceae bacterium MTCC 8252.</title>
        <authorList>
            <person name="Verma A."/>
            <person name="Khatri I."/>
            <person name="Mual P."/>
            <person name="Subramanian S."/>
            <person name="Krishnamurthi S."/>
        </authorList>
    </citation>
    <scope>NUCLEOTIDE SEQUENCE [LARGE SCALE GENOMIC DNA]</scope>
    <source>
        <strain evidence="10">MTCC 8252</strain>
    </source>
</reference>
<dbReference type="Pfam" id="PF01545">
    <property type="entry name" value="Cation_efflux"/>
    <property type="match status" value="1"/>
</dbReference>
<feature type="transmembrane region" description="Helical" evidence="7">
    <location>
        <begin position="80"/>
        <end position="98"/>
    </location>
</feature>
<keyword evidence="11" id="KW-1185">Reference proteome</keyword>
<feature type="domain" description="Cation efflux protein transmembrane" evidence="8">
    <location>
        <begin position="13"/>
        <end position="204"/>
    </location>
</feature>
<feature type="domain" description="Cation efflux protein cytoplasmic" evidence="9">
    <location>
        <begin position="211"/>
        <end position="284"/>
    </location>
</feature>
<evidence type="ECO:0000256" key="1">
    <source>
        <dbReference type="ARBA" id="ARBA00004141"/>
    </source>
</evidence>
<organism evidence="10 11">
    <name type="scientific">Bacillus thermotolerans</name>
    <name type="common">Quasibacillus thermotolerans</name>
    <dbReference type="NCBI Taxonomy" id="1221996"/>
    <lineage>
        <taxon>Bacteria</taxon>
        <taxon>Bacillati</taxon>
        <taxon>Bacillota</taxon>
        <taxon>Bacilli</taxon>
        <taxon>Bacillales</taxon>
        <taxon>Bacillaceae</taxon>
        <taxon>Bacillus</taxon>
    </lineage>
</organism>
<keyword evidence="5 7" id="KW-1133">Transmembrane helix</keyword>
<dbReference type="Proteomes" id="UP000031563">
    <property type="component" value="Unassembled WGS sequence"/>
</dbReference>
<keyword evidence="6 7" id="KW-0472">Membrane</keyword>
<dbReference type="InterPro" id="IPR050291">
    <property type="entry name" value="CDF_Transporter"/>
</dbReference>
<dbReference type="RefSeq" id="WP_040037465.1">
    <property type="nucleotide sequence ID" value="NZ_JWIQ02000049.1"/>
</dbReference>
<dbReference type="OrthoDB" id="9806522at2"/>
<dbReference type="InterPro" id="IPR027470">
    <property type="entry name" value="Cation_efflux_CTD"/>
</dbReference>
<dbReference type="EMBL" id="JWIR02000076">
    <property type="protein sequence ID" value="KKB35026.1"/>
    <property type="molecule type" value="Genomic_DNA"/>
</dbReference>
<dbReference type="InterPro" id="IPR027469">
    <property type="entry name" value="Cation_efflux_TMD_sf"/>
</dbReference>
<evidence type="ECO:0000256" key="2">
    <source>
        <dbReference type="ARBA" id="ARBA00008114"/>
    </source>
</evidence>
<dbReference type="STRING" id="1221996.QY95_03597"/>
<dbReference type="NCBIfam" id="TIGR01297">
    <property type="entry name" value="CDF"/>
    <property type="match status" value="1"/>
</dbReference>
<dbReference type="GO" id="GO:0008324">
    <property type="term" value="F:monoatomic cation transmembrane transporter activity"/>
    <property type="evidence" value="ECO:0007669"/>
    <property type="project" value="InterPro"/>
</dbReference>
<feature type="transmembrane region" description="Helical" evidence="7">
    <location>
        <begin position="12"/>
        <end position="32"/>
    </location>
</feature>
<dbReference type="InterPro" id="IPR002524">
    <property type="entry name" value="Cation_efflux"/>
</dbReference>
<dbReference type="PANTHER" id="PTHR43840">
    <property type="entry name" value="MITOCHONDRIAL METAL TRANSPORTER 1-RELATED"/>
    <property type="match status" value="1"/>
</dbReference>
<dbReference type="SUPFAM" id="SSF160240">
    <property type="entry name" value="Cation efflux protein cytoplasmic domain-like"/>
    <property type="match status" value="1"/>
</dbReference>
<evidence type="ECO:0000259" key="9">
    <source>
        <dbReference type="Pfam" id="PF16916"/>
    </source>
</evidence>
<dbReference type="Pfam" id="PF16916">
    <property type="entry name" value="ZT_dimer"/>
    <property type="match status" value="1"/>
</dbReference>
<evidence type="ECO:0000256" key="7">
    <source>
        <dbReference type="SAM" id="Phobius"/>
    </source>
</evidence>
<dbReference type="SUPFAM" id="SSF161111">
    <property type="entry name" value="Cation efflux protein transmembrane domain-like"/>
    <property type="match status" value="1"/>
</dbReference>
<keyword evidence="3" id="KW-0813">Transport</keyword>
<feature type="transmembrane region" description="Helical" evidence="7">
    <location>
        <begin position="114"/>
        <end position="131"/>
    </location>
</feature>
<dbReference type="AlphaFoldDB" id="A0A0F5HP08"/>
<dbReference type="FunFam" id="1.20.1510.10:FF:000006">
    <property type="entry name" value="Divalent cation efflux transporter"/>
    <property type="match status" value="1"/>
</dbReference>
<dbReference type="GO" id="GO:0016020">
    <property type="term" value="C:membrane"/>
    <property type="evidence" value="ECO:0007669"/>
    <property type="project" value="UniProtKB-SubCell"/>
</dbReference>
<comment type="subcellular location">
    <subcellularLocation>
        <location evidence="1">Membrane</location>
        <topology evidence="1">Multi-pass membrane protein</topology>
    </subcellularLocation>
</comment>